<name>A0AB74UGB5_9GAMM</name>
<sequence length="233" mass="25140">MSDDHDDAIASHPPLDDTGLARLDELLAPEHLGEEAPDVVSAHGFLVALAVAPQSPPQAQWLAELFETAPAFAELEARDEAVALMETLTRQAGDILERGEWLELPFDTELDDDGEMAAAIEDWCAGFMQAVFLDEAAWFAQDESHVAALLLPFMALSGLFEEEPEIAEMVADEAQFSALANQLPELTLDLYLHFRVPPEAPKRGPGKSGGKKAGGKKAGGARQGNARQRGSKR</sequence>
<dbReference type="InterPro" id="IPR036255">
    <property type="entry name" value="YgfB-like_sf"/>
</dbReference>
<gene>
    <name evidence="2" type="ORF">ABV408_05685</name>
</gene>
<protein>
    <submittedName>
        <fullName evidence="2">YecA family protein</fullName>
    </submittedName>
</protein>
<dbReference type="EMBL" id="CP159578">
    <property type="protein sequence ID" value="XCJ80669.1"/>
    <property type="molecule type" value="Genomic_DNA"/>
</dbReference>
<dbReference type="Pfam" id="PF03695">
    <property type="entry name" value="UPF0149"/>
    <property type="match status" value="1"/>
</dbReference>
<feature type="region of interest" description="Disordered" evidence="1">
    <location>
        <begin position="197"/>
        <end position="233"/>
    </location>
</feature>
<reference evidence="2" key="1">
    <citation type="submission" date="2024-06" db="EMBL/GenBank/DDBJ databases">
        <title>Complete genome of Salinicola endophyticus HNIBRBA4755.</title>
        <authorList>
            <person name="Shin S.Y."/>
            <person name="Kang H."/>
            <person name="Song J."/>
        </authorList>
    </citation>
    <scope>NUCLEOTIDE SEQUENCE</scope>
    <source>
        <strain evidence="2">HNIBRBA4755</strain>
    </source>
</reference>
<accession>A0AB74UGB5</accession>
<dbReference type="AlphaFoldDB" id="A0AB74UGB5"/>
<feature type="compositionally biased region" description="Low complexity" evidence="1">
    <location>
        <begin position="223"/>
        <end position="233"/>
    </location>
</feature>
<proteinExistence type="predicted"/>
<dbReference type="RefSeq" id="WP_353981488.1">
    <property type="nucleotide sequence ID" value="NZ_CP159578.1"/>
</dbReference>
<organism evidence="2">
    <name type="scientific">Salinicola endophyticus</name>
    <dbReference type="NCBI Taxonomy" id="1949083"/>
    <lineage>
        <taxon>Bacteria</taxon>
        <taxon>Pseudomonadati</taxon>
        <taxon>Pseudomonadota</taxon>
        <taxon>Gammaproteobacteria</taxon>
        <taxon>Oceanospirillales</taxon>
        <taxon>Halomonadaceae</taxon>
        <taxon>Salinicola</taxon>
    </lineage>
</organism>
<evidence type="ECO:0000313" key="2">
    <source>
        <dbReference type="EMBL" id="XCJ80669.1"/>
    </source>
</evidence>
<dbReference type="SUPFAM" id="SSF101327">
    <property type="entry name" value="YgfB-like"/>
    <property type="match status" value="1"/>
</dbReference>
<evidence type="ECO:0000256" key="1">
    <source>
        <dbReference type="SAM" id="MobiDB-lite"/>
    </source>
</evidence>
<dbReference type="NCBIfam" id="TIGR02292">
    <property type="entry name" value="ygfB_yecA"/>
    <property type="match status" value="1"/>
</dbReference>
<dbReference type="InterPro" id="IPR011978">
    <property type="entry name" value="YgfB-like"/>
</dbReference>
<dbReference type="Gene3D" id="1.20.120.740">
    <property type="entry name" value="YgfB uncharacterised protein family UPF0149, PF03695"/>
    <property type="match status" value="1"/>
</dbReference>